<evidence type="ECO:0000313" key="1">
    <source>
        <dbReference type="EMBL" id="QFR56209.1"/>
    </source>
</evidence>
<keyword evidence="2" id="KW-1185">Reference proteome</keyword>
<dbReference type="Proteomes" id="UP000326777">
    <property type="component" value="Genome"/>
</dbReference>
<accession>A0A5P8PHR2</accession>
<protein>
    <submittedName>
        <fullName evidence="1">Endonuclease IV</fullName>
    </submittedName>
</protein>
<dbReference type="EMBL" id="MN095771">
    <property type="protein sequence ID" value="QFR56209.1"/>
    <property type="molecule type" value="Genomic_DNA"/>
</dbReference>
<keyword evidence="1" id="KW-0255">Endonuclease</keyword>
<proteinExistence type="predicted"/>
<keyword evidence="1" id="KW-0540">Nuclease</keyword>
<name>A0A5P8PHR2_9CAUD</name>
<gene>
    <name evidence="1" type="ORF">CPT_Muldoon_258</name>
</gene>
<sequence length="205" mass="22945">MKPPVMKSNPGFDRLSALRPWTMRISEVDGRVLNKIRTTVEYAQSKSPNDSKEDVIARCARAILAESYIAQWMEGQFAYGDEDLDDPYTWGYDVLAHQKYCGLRIEVKTTTSQKSISCSTGMVPPYSTSGMKGVSFAGTMMHEIADVVIVVRVSVEDGLFTFTPAFLFTPDVLGTNVGFVRRSKFSGYYLANYFDGSENYSIKVF</sequence>
<evidence type="ECO:0000313" key="2">
    <source>
        <dbReference type="Proteomes" id="UP000326777"/>
    </source>
</evidence>
<organism evidence="1 2">
    <name type="scientific">Serratia phage Muldoon</name>
    <dbReference type="NCBI Taxonomy" id="2601678"/>
    <lineage>
        <taxon>Viruses</taxon>
        <taxon>Duplodnaviria</taxon>
        <taxon>Heunggongvirae</taxon>
        <taxon>Uroviricota</taxon>
        <taxon>Caudoviricetes</taxon>
        <taxon>Muldoonvirus</taxon>
        <taxon>Muldoonvirus muldoon</taxon>
    </lineage>
</organism>
<reference evidence="2" key="1">
    <citation type="submission" date="2019-06" db="EMBL/GenBank/DDBJ databases">
        <title>Complete genome sequence of Serratia marcescens phage Muldoon.</title>
        <authorList>
            <person name="Campbell S."/>
            <person name="Atkinson C."/>
            <person name="Moreland R."/>
            <person name="Liu M."/>
            <person name="Ramsey J."/>
            <person name="Leavitt J."/>
        </authorList>
    </citation>
    <scope>NUCLEOTIDE SEQUENCE [LARGE SCALE GENOMIC DNA]</scope>
</reference>
<keyword evidence="1" id="KW-0378">Hydrolase</keyword>
<dbReference type="GO" id="GO:0004519">
    <property type="term" value="F:endonuclease activity"/>
    <property type="evidence" value="ECO:0007669"/>
    <property type="project" value="UniProtKB-KW"/>
</dbReference>